<dbReference type="SUPFAM" id="SSF51215">
    <property type="entry name" value="Regulatory protein AraC"/>
    <property type="match status" value="1"/>
</dbReference>
<reference evidence="5" key="1">
    <citation type="submission" date="2021-01" db="EMBL/GenBank/DDBJ databases">
        <title>Fulvivirga kasyanovii gen. nov., sp nov., a novel member of the phylum Bacteroidetes isolated from seawater in a mussel farm.</title>
        <authorList>
            <person name="Zhao L.-H."/>
            <person name="Wang Z.-J."/>
        </authorList>
    </citation>
    <scope>NUCLEOTIDE SEQUENCE</scope>
    <source>
        <strain evidence="5">29W222</strain>
    </source>
</reference>
<keyword evidence="6" id="KW-1185">Reference proteome</keyword>
<dbReference type="GO" id="GO:0003700">
    <property type="term" value="F:DNA-binding transcription factor activity"/>
    <property type="evidence" value="ECO:0007669"/>
    <property type="project" value="InterPro"/>
</dbReference>
<keyword evidence="2" id="KW-0238">DNA-binding</keyword>
<name>A0A937FZM7_9BACT</name>
<dbReference type="InterPro" id="IPR037923">
    <property type="entry name" value="HTH-like"/>
</dbReference>
<keyword evidence="1" id="KW-0805">Transcription regulation</keyword>
<dbReference type="Gene3D" id="1.10.10.60">
    <property type="entry name" value="Homeodomain-like"/>
    <property type="match status" value="1"/>
</dbReference>
<dbReference type="AlphaFoldDB" id="A0A937FZM7"/>
<evidence type="ECO:0000256" key="2">
    <source>
        <dbReference type="ARBA" id="ARBA00023125"/>
    </source>
</evidence>
<dbReference type="PANTHER" id="PTHR43280">
    <property type="entry name" value="ARAC-FAMILY TRANSCRIPTIONAL REGULATOR"/>
    <property type="match status" value="1"/>
</dbReference>
<organism evidence="5 6">
    <name type="scientific">Fulvivirga marina</name>
    <dbReference type="NCBI Taxonomy" id="2494733"/>
    <lineage>
        <taxon>Bacteria</taxon>
        <taxon>Pseudomonadati</taxon>
        <taxon>Bacteroidota</taxon>
        <taxon>Cytophagia</taxon>
        <taxon>Cytophagales</taxon>
        <taxon>Fulvivirgaceae</taxon>
        <taxon>Fulvivirga</taxon>
    </lineage>
</organism>
<dbReference type="InterPro" id="IPR020449">
    <property type="entry name" value="Tscrpt_reg_AraC-type_HTH"/>
</dbReference>
<comment type="caution">
    <text evidence="5">The sequence shown here is derived from an EMBL/GenBank/DDBJ whole genome shotgun (WGS) entry which is preliminary data.</text>
</comment>
<dbReference type="SMART" id="SM00342">
    <property type="entry name" value="HTH_ARAC"/>
    <property type="match status" value="1"/>
</dbReference>
<dbReference type="InterPro" id="IPR009057">
    <property type="entry name" value="Homeodomain-like_sf"/>
</dbReference>
<accession>A0A937FZM7</accession>
<protein>
    <submittedName>
        <fullName evidence="5">Helix-turn-helix domain-containing protein</fullName>
    </submittedName>
</protein>
<keyword evidence="3" id="KW-0804">Transcription</keyword>
<evidence type="ECO:0000313" key="5">
    <source>
        <dbReference type="EMBL" id="MBL6447792.1"/>
    </source>
</evidence>
<dbReference type="GO" id="GO:0043565">
    <property type="term" value="F:sequence-specific DNA binding"/>
    <property type="evidence" value="ECO:0007669"/>
    <property type="project" value="InterPro"/>
</dbReference>
<dbReference type="RefSeq" id="WP_202857328.1">
    <property type="nucleotide sequence ID" value="NZ_JAEUGD010000053.1"/>
</dbReference>
<dbReference type="PROSITE" id="PS01124">
    <property type="entry name" value="HTH_ARAC_FAMILY_2"/>
    <property type="match status" value="1"/>
</dbReference>
<evidence type="ECO:0000259" key="4">
    <source>
        <dbReference type="PROSITE" id="PS01124"/>
    </source>
</evidence>
<evidence type="ECO:0000256" key="1">
    <source>
        <dbReference type="ARBA" id="ARBA00023015"/>
    </source>
</evidence>
<dbReference type="PANTHER" id="PTHR43280:SF32">
    <property type="entry name" value="TRANSCRIPTIONAL REGULATORY PROTEIN"/>
    <property type="match status" value="1"/>
</dbReference>
<dbReference type="Proteomes" id="UP000614216">
    <property type="component" value="Unassembled WGS sequence"/>
</dbReference>
<proteinExistence type="predicted"/>
<feature type="domain" description="HTH araC/xylS-type" evidence="4">
    <location>
        <begin position="187"/>
        <end position="285"/>
    </location>
</feature>
<evidence type="ECO:0000256" key="3">
    <source>
        <dbReference type="ARBA" id="ARBA00023163"/>
    </source>
</evidence>
<evidence type="ECO:0000313" key="6">
    <source>
        <dbReference type="Proteomes" id="UP000614216"/>
    </source>
</evidence>
<sequence>MAAKSAYTLVNPQNGDLAFKIFTFEDASHFDHVQRLNYLSMLLITEGEATLKADFTDYRVEKDNLLCFSPYQPFMLTEAEGVKGVAINFHPDFFCIHKHHKEISCSGVLFGNIYEPPYVSLQSGERQSLLSLVDQMKVEMKNPELAQYDLLISYLKIFLINASRIKVAQQPEEKRSLEEGTAPYIIQSLKDAIEEHFRTRHSAGDYAELLNISGNALAKVVKSYFNKTLTGLIAERIIIEAKRELYLTSKAIKQIAYELGFNDEYYFSRFFKNNANVSPQIYRDTVGFAKEEEY</sequence>
<dbReference type="PRINTS" id="PR00032">
    <property type="entry name" value="HTHARAC"/>
</dbReference>
<dbReference type="EMBL" id="JAEUGD010000053">
    <property type="protein sequence ID" value="MBL6447792.1"/>
    <property type="molecule type" value="Genomic_DNA"/>
</dbReference>
<dbReference type="SUPFAM" id="SSF46689">
    <property type="entry name" value="Homeodomain-like"/>
    <property type="match status" value="1"/>
</dbReference>
<dbReference type="Pfam" id="PF12833">
    <property type="entry name" value="HTH_18"/>
    <property type="match status" value="1"/>
</dbReference>
<gene>
    <name evidence="5" type="ORF">JMN32_15845</name>
</gene>
<dbReference type="InterPro" id="IPR018060">
    <property type="entry name" value="HTH_AraC"/>
</dbReference>